<dbReference type="Gene3D" id="3.40.50.450">
    <property type="match status" value="1"/>
</dbReference>
<dbReference type="EMBL" id="QSTF01000001">
    <property type="protein sequence ID" value="RGM43246.1"/>
    <property type="molecule type" value="Genomic_DNA"/>
</dbReference>
<dbReference type="RefSeq" id="WP_117670011.1">
    <property type="nucleotide sequence ID" value="NZ_CABOGR010000001.1"/>
</dbReference>
<dbReference type="Proteomes" id="UP000260862">
    <property type="component" value="Unassembled WGS sequence"/>
</dbReference>
<organism evidence="4 8">
    <name type="scientific">Phocaeicola plebeius</name>
    <dbReference type="NCBI Taxonomy" id="310297"/>
    <lineage>
        <taxon>Bacteria</taxon>
        <taxon>Pseudomonadati</taxon>
        <taxon>Bacteroidota</taxon>
        <taxon>Bacteroidia</taxon>
        <taxon>Bacteroidales</taxon>
        <taxon>Bacteroidaceae</taxon>
        <taxon>Phocaeicola</taxon>
    </lineage>
</organism>
<dbReference type="Proteomes" id="UP000260780">
    <property type="component" value="Unassembled WGS sequence"/>
</dbReference>
<feature type="domain" description="Smf/DprA SLOG" evidence="2">
    <location>
        <begin position="81"/>
        <end position="292"/>
    </location>
</feature>
<dbReference type="Gene3D" id="1.10.10.10">
    <property type="entry name" value="Winged helix-like DNA-binding domain superfamily/Winged helix DNA-binding domain"/>
    <property type="match status" value="1"/>
</dbReference>
<comment type="caution">
    <text evidence="4">The sequence shown here is derived from an EMBL/GenBank/DDBJ whole genome shotgun (WGS) entry which is preliminary data.</text>
</comment>
<reference evidence="7 8" key="1">
    <citation type="submission" date="2018-08" db="EMBL/GenBank/DDBJ databases">
        <title>A genome reference for cultivated species of the human gut microbiota.</title>
        <authorList>
            <person name="Zou Y."/>
            <person name="Xue W."/>
            <person name="Luo G."/>
        </authorList>
    </citation>
    <scope>NUCLEOTIDE SEQUENCE [LARGE SCALE GENOMIC DNA]</scope>
    <source>
        <strain evidence="6 9">AM23-23</strain>
        <strain evidence="5 7">OM08-14</strain>
        <strain evidence="4 8">TF10-3AC</strain>
    </source>
</reference>
<evidence type="ECO:0000313" key="8">
    <source>
        <dbReference type="Proteomes" id="UP000260862"/>
    </source>
</evidence>
<protein>
    <submittedName>
        <fullName evidence="4">DNA-protecting protein DprA</fullName>
    </submittedName>
</protein>
<gene>
    <name evidence="4" type="primary">dprA</name>
    <name evidence="6" type="ORF">DW653_05690</name>
    <name evidence="5" type="ORF">DXC17_00580</name>
    <name evidence="4" type="ORF">DXD04_00425</name>
</gene>
<evidence type="ECO:0000313" key="5">
    <source>
        <dbReference type="EMBL" id="RGM43246.1"/>
    </source>
</evidence>
<dbReference type="InterPro" id="IPR036388">
    <property type="entry name" value="WH-like_DNA-bd_sf"/>
</dbReference>
<proteinExistence type="inferred from homology"/>
<evidence type="ECO:0000313" key="6">
    <source>
        <dbReference type="EMBL" id="RHF91902.1"/>
    </source>
</evidence>
<evidence type="ECO:0000313" key="4">
    <source>
        <dbReference type="EMBL" id="RGK58405.1"/>
    </source>
</evidence>
<evidence type="ECO:0000259" key="3">
    <source>
        <dbReference type="Pfam" id="PF17782"/>
    </source>
</evidence>
<sequence>MNEKELLCRMALPLLPGIGLVGARHLIQAAGSATMLFEHARELPALLPGVTPKVATAFQHTEVFRLCEAELSFAQKHQIQCLTEDDEAYPSRLRECPDGPLVLFYKGSANLNNRHILSIVGTRNATDYGKVLCQRFMQELSTLIPDVLIVSGLAYGIDIHAHREALTHGFDTVGVLAHGLDRIYPAVHRRTATEMLTQGGLLTEFMSGTNPDRQNFVKRNRIVAGISDATLVVESGPKGGSLITAEIAESYQRDCFAFPGRVGDTYSTGCNLLIQKNRAALIQGAEDVVKAMNWDHVPISPQVVQRQLFPELTPEEEQVITHLQKHPDGIQINTLVVESNIAINRMTSLLFNLEMKGVVRALAGGVYKMA</sequence>
<name>A0A3E4N8U8_9BACT</name>
<evidence type="ECO:0000313" key="7">
    <source>
        <dbReference type="Proteomes" id="UP000260780"/>
    </source>
</evidence>
<dbReference type="AlphaFoldDB" id="A0A3E4N8U8"/>
<dbReference type="PANTHER" id="PTHR43022">
    <property type="entry name" value="PROTEIN SMF"/>
    <property type="match status" value="1"/>
</dbReference>
<feature type="domain" description="DprA winged helix" evidence="3">
    <location>
        <begin position="310"/>
        <end position="365"/>
    </location>
</feature>
<accession>A0A3E4N8U8</accession>
<evidence type="ECO:0000259" key="2">
    <source>
        <dbReference type="Pfam" id="PF02481"/>
    </source>
</evidence>
<dbReference type="PANTHER" id="PTHR43022:SF1">
    <property type="entry name" value="PROTEIN SMF"/>
    <property type="match status" value="1"/>
</dbReference>
<evidence type="ECO:0000313" key="9">
    <source>
        <dbReference type="Proteomes" id="UP000283485"/>
    </source>
</evidence>
<comment type="similarity">
    <text evidence="1">Belongs to the DprA/Smf family.</text>
</comment>
<evidence type="ECO:0000256" key="1">
    <source>
        <dbReference type="ARBA" id="ARBA00006525"/>
    </source>
</evidence>
<dbReference type="NCBIfam" id="TIGR00732">
    <property type="entry name" value="dprA"/>
    <property type="match status" value="1"/>
</dbReference>
<dbReference type="InterPro" id="IPR003488">
    <property type="entry name" value="DprA"/>
</dbReference>
<dbReference type="Pfam" id="PF17782">
    <property type="entry name" value="WHD_DprA"/>
    <property type="match status" value="1"/>
</dbReference>
<dbReference type="Proteomes" id="UP000283485">
    <property type="component" value="Unassembled WGS sequence"/>
</dbReference>
<dbReference type="Pfam" id="PF02481">
    <property type="entry name" value="DNA_processg_A"/>
    <property type="match status" value="1"/>
</dbReference>
<dbReference type="STRING" id="310297.BHV76_05810"/>
<dbReference type="EMBL" id="QRHQ01000007">
    <property type="protein sequence ID" value="RHF91902.1"/>
    <property type="molecule type" value="Genomic_DNA"/>
</dbReference>
<dbReference type="InterPro" id="IPR041614">
    <property type="entry name" value="DprA_WH"/>
</dbReference>
<dbReference type="GO" id="GO:0009294">
    <property type="term" value="P:DNA-mediated transformation"/>
    <property type="evidence" value="ECO:0007669"/>
    <property type="project" value="InterPro"/>
</dbReference>
<dbReference type="SUPFAM" id="SSF102405">
    <property type="entry name" value="MCP/YpsA-like"/>
    <property type="match status" value="1"/>
</dbReference>
<keyword evidence="8" id="KW-1185">Reference proteome</keyword>
<dbReference type="EMBL" id="QSQT01000001">
    <property type="protein sequence ID" value="RGK58405.1"/>
    <property type="molecule type" value="Genomic_DNA"/>
</dbReference>
<dbReference type="InterPro" id="IPR057666">
    <property type="entry name" value="DrpA_SLOG"/>
</dbReference>